<evidence type="ECO:0008006" key="3">
    <source>
        <dbReference type="Google" id="ProtNLM"/>
    </source>
</evidence>
<sequence>MNTEQLIAEACNLPVEQRAMVVDRLLQTFAATNPEIDRAWGECARQRSDELASGKVAGVAADVVFQRIEARLAR</sequence>
<dbReference type="Proteomes" id="UP000187526">
    <property type="component" value="Unassembled WGS sequence"/>
</dbReference>
<keyword evidence="2" id="KW-1185">Reference proteome</keyword>
<gene>
    <name evidence="1" type="ORF">BJN45_05495</name>
</gene>
<evidence type="ECO:0000313" key="2">
    <source>
        <dbReference type="Proteomes" id="UP000187526"/>
    </source>
</evidence>
<dbReference type="STRING" id="418702.BJN45_05495"/>
<dbReference type="InterPro" id="IPR013406">
    <property type="entry name" value="CHP02574_addiction_mod"/>
</dbReference>
<accession>A0A1R1I7E9</accession>
<dbReference type="EMBL" id="MTHD01000002">
    <property type="protein sequence ID" value="OMG54672.1"/>
    <property type="molecule type" value="Genomic_DNA"/>
</dbReference>
<reference evidence="1 2" key="1">
    <citation type="submission" date="2016-10" db="EMBL/GenBank/DDBJ databases">
        <title>Alkaliphiles isolated from bioreactors.</title>
        <authorList>
            <person name="Salah Z."/>
            <person name="Rout S.P."/>
            <person name="Humphreys P.N."/>
        </authorList>
    </citation>
    <scope>NUCLEOTIDE SEQUENCE [LARGE SCALE GENOMIC DNA]</scope>
    <source>
        <strain evidence="1 2">ZS02</strain>
    </source>
</reference>
<organism evidence="1 2">
    <name type="scientific">Azonexus hydrophilus</name>
    <dbReference type="NCBI Taxonomy" id="418702"/>
    <lineage>
        <taxon>Bacteria</taxon>
        <taxon>Pseudomonadati</taxon>
        <taxon>Pseudomonadota</taxon>
        <taxon>Betaproteobacteria</taxon>
        <taxon>Rhodocyclales</taxon>
        <taxon>Azonexaceae</taxon>
        <taxon>Azonexus</taxon>
    </lineage>
</organism>
<dbReference type="RefSeq" id="WP_076092936.1">
    <property type="nucleotide sequence ID" value="NZ_MTHD01000002.1"/>
</dbReference>
<evidence type="ECO:0000313" key="1">
    <source>
        <dbReference type="EMBL" id="OMG54672.1"/>
    </source>
</evidence>
<comment type="caution">
    <text evidence="1">The sequence shown here is derived from an EMBL/GenBank/DDBJ whole genome shotgun (WGS) entry which is preliminary data.</text>
</comment>
<proteinExistence type="predicted"/>
<dbReference type="AlphaFoldDB" id="A0A1R1I7E9"/>
<dbReference type="OrthoDB" id="8549727at2"/>
<name>A0A1R1I7E9_9RHOO</name>
<protein>
    <recommendedName>
        <fullName evidence="3">Addiction module protein</fullName>
    </recommendedName>
</protein>
<dbReference type="Pfam" id="PF09720">
    <property type="entry name" value="Unstab_antitox"/>
    <property type="match status" value="1"/>
</dbReference>